<dbReference type="Pfam" id="PF12806">
    <property type="entry name" value="Acyl-CoA_dh_C"/>
    <property type="match status" value="1"/>
</dbReference>
<gene>
    <name evidence="15" type="primary">mmgC_1</name>
    <name evidence="15" type="ORF">TRP8649_00420</name>
</gene>
<reference evidence="16" key="1">
    <citation type="submission" date="2017-05" db="EMBL/GenBank/DDBJ databases">
        <authorList>
            <person name="Rodrigo-Torres L."/>
            <person name="Arahal R. D."/>
            <person name="Lucena T."/>
        </authorList>
    </citation>
    <scope>NUCLEOTIDE SEQUENCE [LARGE SCALE GENOMIC DNA]</scope>
    <source>
        <strain evidence="16">CECT 8649</strain>
    </source>
</reference>
<evidence type="ECO:0000259" key="14">
    <source>
        <dbReference type="Pfam" id="PF12806"/>
    </source>
</evidence>
<comment type="similarity">
    <text evidence="2 10">Belongs to the acyl-CoA dehydrogenase family.</text>
</comment>
<dbReference type="PANTHER" id="PTHR42803:SF1">
    <property type="entry name" value="BROAD-SPECIFICITY LINEAR ACYL-COA DEHYDROGENASE FADE5"/>
    <property type="match status" value="1"/>
</dbReference>
<dbReference type="InterPro" id="IPR036250">
    <property type="entry name" value="AcylCo_DH-like_C"/>
</dbReference>
<keyword evidence="5 10" id="KW-0560">Oxidoreductase</keyword>
<evidence type="ECO:0000313" key="15">
    <source>
        <dbReference type="EMBL" id="SMX26346.1"/>
    </source>
</evidence>
<dbReference type="InterPro" id="IPR025878">
    <property type="entry name" value="Acyl-CoA_dh-like_C_dom"/>
</dbReference>
<dbReference type="Gene3D" id="2.40.110.10">
    <property type="entry name" value="Butyryl-CoA Dehydrogenase, subunit A, domain 2"/>
    <property type="match status" value="1"/>
</dbReference>
<evidence type="ECO:0000256" key="5">
    <source>
        <dbReference type="ARBA" id="ARBA00023002"/>
    </source>
</evidence>
<feature type="domain" description="Acyl-CoA oxidase/dehydrogenase middle" evidence="12">
    <location>
        <begin position="161"/>
        <end position="269"/>
    </location>
</feature>
<organism evidence="15 16">
    <name type="scientific">Pelagimonas phthalicica</name>
    <dbReference type="NCBI Taxonomy" id="1037362"/>
    <lineage>
        <taxon>Bacteria</taxon>
        <taxon>Pseudomonadati</taxon>
        <taxon>Pseudomonadota</taxon>
        <taxon>Alphaproteobacteria</taxon>
        <taxon>Rhodobacterales</taxon>
        <taxon>Roseobacteraceae</taxon>
        <taxon>Pelagimonas</taxon>
    </lineage>
</organism>
<dbReference type="InterPro" id="IPR046373">
    <property type="entry name" value="Acyl-CoA_Oxase/DH_mid-dom_sf"/>
</dbReference>
<evidence type="ECO:0000259" key="12">
    <source>
        <dbReference type="Pfam" id="PF02770"/>
    </source>
</evidence>
<dbReference type="SUPFAM" id="SSF56645">
    <property type="entry name" value="Acyl-CoA dehydrogenase NM domain-like"/>
    <property type="match status" value="1"/>
</dbReference>
<dbReference type="InterPro" id="IPR006091">
    <property type="entry name" value="Acyl-CoA_Oxase/DH_mid-dom"/>
</dbReference>
<evidence type="ECO:0000256" key="2">
    <source>
        <dbReference type="ARBA" id="ARBA00009347"/>
    </source>
</evidence>
<evidence type="ECO:0000256" key="10">
    <source>
        <dbReference type="RuleBase" id="RU362125"/>
    </source>
</evidence>
<feature type="domain" description="Acetyl-CoA dehydrogenase-like C-terminal" evidence="14">
    <location>
        <begin position="451"/>
        <end position="559"/>
    </location>
</feature>
<evidence type="ECO:0000256" key="8">
    <source>
        <dbReference type="ARBA" id="ARBA00066694"/>
    </source>
</evidence>
<dbReference type="OrthoDB" id="9807883at2"/>
<proteinExistence type="inferred from homology"/>
<dbReference type="InterPro" id="IPR037069">
    <property type="entry name" value="AcylCoA_DH/ox_N_sf"/>
</dbReference>
<dbReference type="Gene3D" id="1.10.540.10">
    <property type="entry name" value="Acyl-CoA dehydrogenase/oxidase, N-terminal domain"/>
    <property type="match status" value="1"/>
</dbReference>
<evidence type="ECO:0000313" key="16">
    <source>
        <dbReference type="Proteomes" id="UP000225972"/>
    </source>
</evidence>
<dbReference type="InterPro" id="IPR009100">
    <property type="entry name" value="AcylCoA_DH/oxidase_NM_dom_sf"/>
</dbReference>
<evidence type="ECO:0000256" key="1">
    <source>
        <dbReference type="ARBA" id="ARBA00001974"/>
    </source>
</evidence>
<dbReference type="EMBL" id="FXXP01000001">
    <property type="protein sequence ID" value="SMX26346.1"/>
    <property type="molecule type" value="Genomic_DNA"/>
</dbReference>
<evidence type="ECO:0000256" key="4">
    <source>
        <dbReference type="ARBA" id="ARBA00022827"/>
    </source>
</evidence>
<dbReference type="GO" id="GO:0050660">
    <property type="term" value="F:flavin adenine dinucleotide binding"/>
    <property type="evidence" value="ECO:0007669"/>
    <property type="project" value="InterPro"/>
</dbReference>
<dbReference type="InterPro" id="IPR009075">
    <property type="entry name" value="AcylCo_DH/oxidase_C"/>
</dbReference>
<dbReference type="FunFam" id="2.40.110.10:FF:000031">
    <property type="entry name" value="Acyl-CoA dehydrogenase, putative"/>
    <property type="match status" value="1"/>
</dbReference>
<comment type="catalytic activity">
    <reaction evidence="6">
        <text>3-(methylsulfanyl)propanoyl-CoA + oxidized [electron-transfer flavoprotein] + H(+) = 3-(methylsulfanyl)acryloyl-CoA + reduced [electron-transfer flavoprotein]</text>
        <dbReference type="Rhea" id="RHEA:52612"/>
        <dbReference type="Rhea" id="RHEA-COMP:10685"/>
        <dbReference type="Rhea" id="RHEA-COMP:10686"/>
        <dbReference type="ChEBI" id="CHEBI:15378"/>
        <dbReference type="ChEBI" id="CHEBI:57692"/>
        <dbReference type="ChEBI" id="CHEBI:58307"/>
        <dbReference type="ChEBI" id="CHEBI:82815"/>
        <dbReference type="ChEBI" id="CHEBI:84994"/>
        <dbReference type="EC" id="1.3.99.41"/>
    </reaction>
    <physiologicalReaction direction="left-to-right" evidence="6">
        <dbReference type="Rhea" id="RHEA:52613"/>
    </physiologicalReaction>
</comment>
<evidence type="ECO:0000256" key="7">
    <source>
        <dbReference type="ARBA" id="ARBA00058683"/>
    </source>
</evidence>
<comment type="cofactor">
    <cofactor evidence="1 10">
        <name>FAD</name>
        <dbReference type="ChEBI" id="CHEBI:57692"/>
    </cofactor>
</comment>
<evidence type="ECO:0000259" key="11">
    <source>
        <dbReference type="Pfam" id="PF00441"/>
    </source>
</evidence>
<accession>A0A238J905</accession>
<keyword evidence="16" id="KW-1185">Reference proteome</keyword>
<comment type="function">
    <text evidence="7">Involved in the assimilation of dimethylsulphoniopropionate (DMSP), an important compound in the fixation of carbon in marine phytoplankton, by mediating the conversion of 3-(methylthio)propanoyl-CoA (MMPA-CoA) to 3-(methylthio)acryloyl-CoA (MTA-CoA).</text>
</comment>
<feature type="domain" description="Acyl-CoA dehydrogenase/oxidase N-terminal" evidence="13">
    <location>
        <begin position="34"/>
        <end position="156"/>
    </location>
</feature>
<dbReference type="Pfam" id="PF02770">
    <property type="entry name" value="Acyl-CoA_dh_M"/>
    <property type="match status" value="1"/>
</dbReference>
<dbReference type="GO" id="GO:0016627">
    <property type="term" value="F:oxidoreductase activity, acting on the CH-CH group of donors"/>
    <property type="evidence" value="ECO:0007669"/>
    <property type="project" value="InterPro"/>
</dbReference>
<feature type="domain" description="Acyl-CoA dehydrogenase/oxidase C-terminal" evidence="11">
    <location>
        <begin position="281"/>
        <end position="436"/>
    </location>
</feature>
<protein>
    <recommendedName>
        <fullName evidence="9">3-methylmercaptopropionyl-CoA dehydrogenase</fullName>
        <ecNumber evidence="8">1.3.99.41</ecNumber>
    </recommendedName>
</protein>
<sequence length="566" mass="60228">MTYRAPLDDFRLLLNHIVGFDSVSKTARFEDATTETVEAILSEAAKMCEEVLTPLNRNGDLDPAVLENGKVRSSNGFADGYKAIADGGWVAVSADPEFGGMGLPLTVTTAVNDMMVSSNMALHLNPLMTQGQIEALEHHACDELKALYLPKLVTGEWAGTMNLTEPQAGSDVGALSSKAEPNGDGTYAITGQKIFISWGDNDFTENVCHLVLARLPDGVAGTKGISLFLVPRNIPDADGKPGEANSLKVVSVEHKMGIHGSPTCVMSFEGARGWLVGSEHDGMRAMFTMMNNARLGVAVQGVGIAERAYQQALAYANERKQGRTAEGSIIGHADVRRMLASMKADTFAARAIALSVAVALDMANATGDAEWQARAAFLTPIAKAFGTDTGIEVANTGLQVHGGMGFIEETGAAQYVRDVRVTAIYEGTNGIQAMDLVGRKLMDGGEAAYKLLDEIEAFAEGARAIMPDLAEPVWQASENLRETTEALVAREVSDRFAVAVPFLRGFARVLGGYFHLAAAMAKPDGAEAKLAAFYIKRLLPEHLGLLAHAREGADDLMGISPDDLAV</sequence>
<keyword evidence="4 10" id="KW-0274">FAD</keyword>
<evidence type="ECO:0000256" key="6">
    <source>
        <dbReference type="ARBA" id="ARBA00051388"/>
    </source>
</evidence>
<dbReference type="InterPro" id="IPR013786">
    <property type="entry name" value="AcylCoA_DH/ox_N"/>
</dbReference>
<dbReference type="InterPro" id="IPR052166">
    <property type="entry name" value="Diverse_Acyl-CoA_DH"/>
</dbReference>
<dbReference type="Proteomes" id="UP000225972">
    <property type="component" value="Unassembled WGS sequence"/>
</dbReference>
<dbReference type="Gene3D" id="1.20.140.10">
    <property type="entry name" value="Butyryl-CoA Dehydrogenase, subunit A, domain 3"/>
    <property type="match status" value="1"/>
</dbReference>
<name>A0A238J905_9RHOB</name>
<dbReference type="SUPFAM" id="SSF47203">
    <property type="entry name" value="Acyl-CoA dehydrogenase C-terminal domain-like"/>
    <property type="match status" value="1"/>
</dbReference>
<dbReference type="PANTHER" id="PTHR42803">
    <property type="entry name" value="ACYL-COA DEHYDROGENASE"/>
    <property type="match status" value="1"/>
</dbReference>
<keyword evidence="3 10" id="KW-0285">Flavoprotein</keyword>
<evidence type="ECO:0000256" key="3">
    <source>
        <dbReference type="ARBA" id="ARBA00022630"/>
    </source>
</evidence>
<dbReference type="AlphaFoldDB" id="A0A238J905"/>
<dbReference type="EC" id="1.3.99.41" evidence="8"/>
<dbReference type="RefSeq" id="WP_099242125.1">
    <property type="nucleotide sequence ID" value="NZ_FXXP01000001.1"/>
</dbReference>
<evidence type="ECO:0000256" key="9">
    <source>
        <dbReference type="ARBA" id="ARBA00069043"/>
    </source>
</evidence>
<evidence type="ECO:0000259" key="13">
    <source>
        <dbReference type="Pfam" id="PF02771"/>
    </source>
</evidence>
<dbReference type="Pfam" id="PF02771">
    <property type="entry name" value="Acyl-CoA_dh_N"/>
    <property type="match status" value="1"/>
</dbReference>
<dbReference type="Pfam" id="PF00441">
    <property type="entry name" value="Acyl-CoA_dh_1"/>
    <property type="match status" value="1"/>
</dbReference>